<dbReference type="KEGG" id="vg:55015643"/>
<organism evidence="1 3">
    <name type="scientific">Nitrosopumilus spindle-shaped virus</name>
    <dbReference type="NCBI Taxonomy" id="2508184"/>
    <lineage>
        <taxon>Viruses</taxon>
        <taxon>Viruses incertae sedis</taxon>
        <taxon>Thaspiviridae</taxon>
        <taxon>Nitmarvirus</taxon>
        <taxon>Nitmarvirus maris</taxon>
        <taxon>Nitmarvirus NSV1</taxon>
    </lineage>
</organism>
<evidence type="ECO:0000313" key="1">
    <source>
        <dbReference type="EMBL" id="QDI73895.1"/>
    </source>
</evidence>
<keyword evidence="3" id="KW-1185">Reference proteome</keyword>
<name>A0A514K2N6_9VIRU</name>
<accession>A0A514K2N6</accession>
<dbReference type="RefSeq" id="YP_010772836.1">
    <property type="nucleotide sequence ID" value="NC_074656.1"/>
</dbReference>
<dbReference type="KEGG" id="vg:80402563"/>
<dbReference type="GeneID" id="80402563"/>
<proteinExistence type="predicted"/>
<dbReference type="EMBL" id="MK570053">
    <property type="protein sequence ID" value="QDI73895.1"/>
    <property type="molecule type" value="Genomic_DNA"/>
</dbReference>
<dbReference type="EMBL" id="MK570054">
    <property type="protein sequence ID" value="QDI73944.1"/>
    <property type="molecule type" value="Genomic_DNA"/>
</dbReference>
<dbReference type="RefSeq" id="YP_009824116.1">
    <property type="nucleotide sequence ID" value="NC_048199.1"/>
</dbReference>
<evidence type="ECO:0000313" key="2">
    <source>
        <dbReference type="EMBL" id="QDI73944.1"/>
    </source>
</evidence>
<reference evidence="1 3" key="1">
    <citation type="submission" date="2019-02" db="EMBL/GenBank/DDBJ databases">
        <title>Spindle-shaped viruses infect a marine ammonia-oxidizing thaumarchaeon.</title>
        <authorList>
            <person name="Kim J.-G."/>
            <person name="Kim S.-J."/>
            <person name="Rhee S.-K."/>
        </authorList>
    </citation>
    <scope>NUCLEOTIDE SEQUENCE [LARGE SCALE GENOMIC DNA]</scope>
    <source>
        <strain evidence="1">NSV1</strain>
        <strain evidence="2">NSV3</strain>
    </source>
</reference>
<sequence length="33" mass="3878">MNRKVNCRKCGLEQSFANLKCMKCTTRLRCPDE</sequence>
<accession>A0A514K2U7</accession>
<protein>
    <submittedName>
        <fullName evidence="1">Uncharacterized protein</fullName>
    </submittedName>
</protein>
<evidence type="ECO:0000313" key="3">
    <source>
        <dbReference type="Proteomes" id="UP000316651"/>
    </source>
</evidence>
<dbReference type="GeneID" id="55015643"/>
<dbReference type="Proteomes" id="UP000316651">
    <property type="component" value="Segment"/>
</dbReference>